<dbReference type="RefSeq" id="WP_005654421.1">
    <property type="nucleotide sequence ID" value="NZ_CDRH01000707.1"/>
</dbReference>
<comment type="caution">
    <text evidence="1">The sequence shown here is derived from an EMBL/GenBank/DDBJ whole genome shotgun (WGS) entry which is preliminary data.</text>
</comment>
<gene>
    <name evidence="1" type="ORF">PN599_03905</name>
</gene>
<sequence length="50" mass="5861">MGHLLYEHIRNYFGVKVTKGVAFQFMVNNLLSKECGYRSITFMVKLDITF</sequence>
<reference evidence="1" key="1">
    <citation type="submission" date="2023-01" db="EMBL/GenBank/DDBJ databases">
        <title>Human gut microbiome strain richness.</title>
        <authorList>
            <person name="Chen-Liaw A."/>
        </authorList>
    </citation>
    <scope>NUCLEOTIDE SEQUENCE</scope>
    <source>
        <strain evidence="1">RTP21484st1_E5_RTP21484_190118</strain>
    </source>
</reference>
<organism evidence="1 2">
    <name type="scientific">Parabacteroides distasonis</name>
    <dbReference type="NCBI Taxonomy" id="823"/>
    <lineage>
        <taxon>Bacteria</taxon>
        <taxon>Pseudomonadati</taxon>
        <taxon>Bacteroidota</taxon>
        <taxon>Bacteroidia</taxon>
        <taxon>Bacteroidales</taxon>
        <taxon>Tannerellaceae</taxon>
        <taxon>Parabacteroides</taxon>
    </lineage>
</organism>
<dbReference type="Proteomes" id="UP001210126">
    <property type="component" value="Unassembled WGS sequence"/>
</dbReference>
<protein>
    <recommendedName>
        <fullName evidence="3">TonB-dependent receptor</fullName>
    </recommendedName>
</protein>
<accession>A0AB35JCT2</accession>
<evidence type="ECO:0008006" key="3">
    <source>
        <dbReference type="Google" id="ProtNLM"/>
    </source>
</evidence>
<proteinExistence type="predicted"/>
<evidence type="ECO:0000313" key="2">
    <source>
        <dbReference type="Proteomes" id="UP001210126"/>
    </source>
</evidence>
<dbReference type="AlphaFoldDB" id="A0AB35JCT2"/>
<name>A0AB35JCT2_PARDI</name>
<dbReference type="EMBL" id="JAQMPJ010000002">
    <property type="protein sequence ID" value="MDB9004149.1"/>
    <property type="molecule type" value="Genomic_DNA"/>
</dbReference>
<evidence type="ECO:0000313" key="1">
    <source>
        <dbReference type="EMBL" id="MDB9004149.1"/>
    </source>
</evidence>